<keyword evidence="2" id="KW-0786">Thiamine pyrophosphate</keyword>
<dbReference type="CDD" id="cd02002">
    <property type="entry name" value="TPP_BFDC"/>
    <property type="match status" value="1"/>
</dbReference>
<feature type="domain" description="Thiamine pyrophosphate enzyme TPP-binding" evidence="3">
    <location>
        <begin position="398"/>
        <end position="525"/>
    </location>
</feature>
<dbReference type="CDD" id="cd07035">
    <property type="entry name" value="TPP_PYR_POX_like"/>
    <property type="match status" value="1"/>
</dbReference>
<evidence type="ECO:0000256" key="1">
    <source>
        <dbReference type="ARBA" id="ARBA00007812"/>
    </source>
</evidence>
<dbReference type="PANTHER" id="PTHR18968">
    <property type="entry name" value="THIAMINE PYROPHOSPHATE ENZYMES"/>
    <property type="match status" value="1"/>
</dbReference>
<dbReference type="Proteomes" id="UP001612741">
    <property type="component" value="Unassembled WGS sequence"/>
</dbReference>
<dbReference type="EMBL" id="JBITGY010000019">
    <property type="protein sequence ID" value="MFI6505378.1"/>
    <property type="molecule type" value="Genomic_DNA"/>
</dbReference>
<comment type="caution">
    <text evidence="5">The sequence shown here is derived from an EMBL/GenBank/DDBJ whole genome shotgun (WGS) entry which is preliminary data.</text>
</comment>
<dbReference type="Gene3D" id="3.40.50.970">
    <property type="match status" value="2"/>
</dbReference>
<evidence type="ECO:0000259" key="4">
    <source>
        <dbReference type="Pfam" id="PF02776"/>
    </source>
</evidence>
<sequence>MTTHGGDRRAPAPSGLRGAGAVLDTLANGGVEVCFANPGTSEMHLVAEMTARPSMRNVLCLFEGVATGAADAYGRMAERPASALLHLGPGLGNGLANLHNARRASTAMVALVGDHATYLKDCDPPLNTDIEQLAAPMSAWVRRTTRAAEAGRDTAEALLAARAGAAAGTGGVATLILPSDVCWSEGGSAAEVPAAAPAPADADAVERSAKILRDNAGCLLFLGGANLRPAGLRAAARIARATGAELLAEKSPARHRREPGLPDIARLPYPLDEALARLGGYRHIVFAGAHPPVPFFGYPGRPSSLFAAGCELHLLGMAPAALQDLADLVAPAGTRASHHVTGRPGLPTGELTLAKAAAVIGALVPEEAVIVDEAITCAPDLIAATAGAPAHDWLCLSGGSIGMGMPGAVGAAVACPDRPVLTLQADGSAMYTPQALWTQAREGLNVVTIILGNGSYASLADELARVEGVPGADLGRTHGISDISGLDFVALAAGMGVPASRARSAGDLAEQLRRALAEPGPWLIEAVLPGGGVRGA</sequence>
<keyword evidence="6" id="KW-1185">Reference proteome</keyword>
<dbReference type="SUPFAM" id="SSF52518">
    <property type="entry name" value="Thiamin diphosphate-binding fold (THDP-binding)"/>
    <property type="match status" value="2"/>
</dbReference>
<dbReference type="InterPro" id="IPR012001">
    <property type="entry name" value="Thiamin_PyroP_enz_TPP-bd_dom"/>
</dbReference>
<evidence type="ECO:0000313" key="5">
    <source>
        <dbReference type="EMBL" id="MFI6505378.1"/>
    </source>
</evidence>
<dbReference type="InterPro" id="IPR011766">
    <property type="entry name" value="TPP_enzyme_TPP-bd"/>
</dbReference>
<evidence type="ECO:0000259" key="3">
    <source>
        <dbReference type="Pfam" id="PF02775"/>
    </source>
</evidence>
<organism evidence="5 6">
    <name type="scientific">Nonomuraea typhae</name>
    <dbReference type="NCBI Taxonomy" id="2603600"/>
    <lineage>
        <taxon>Bacteria</taxon>
        <taxon>Bacillati</taxon>
        <taxon>Actinomycetota</taxon>
        <taxon>Actinomycetes</taxon>
        <taxon>Streptosporangiales</taxon>
        <taxon>Streptosporangiaceae</taxon>
        <taxon>Nonomuraea</taxon>
    </lineage>
</organism>
<dbReference type="InterPro" id="IPR029061">
    <property type="entry name" value="THDP-binding"/>
</dbReference>
<dbReference type="Pfam" id="PF02776">
    <property type="entry name" value="TPP_enzyme_N"/>
    <property type="match status" value="1"/>
</dbReference>
<reference evidence="5 6" key="1">
    <citation type="submission" date="2024-10" db="EMBL/GenBank/DDBJ databases">
        <title>The Natural Products Discovery Center: Release of the First 8490 Sequenced Strains for Exploring Actinobacteria Biosynthetic Diversity.</title>
        <authorList>
            <person name="Kalkreuter E."/>
            <person name="Kautsar S.A."/>
            <person name="Yang D."/>
            <person name="Bader C.D."/>
            <person name="Teijaro C.N."/>
            <person name="Fluegel L."/>
            <person name="Davis C.M."/>
            <person name="Simpson J.R."/>
            <person name="Lauterbach L."/>
            <person name="Steele A.D."/>
            <person name="Gui C."/>
            <person name="Meng S."/>
            <person name="Li G."/>
            <person name="Viehrig K."/>
            <person name="Ye F."/>
            <person name="Su P."/>
            <person name="Kiefer A.F."/>
            <person name="Nichols A."/>
            <person name="Cepeda A.J."/>
            <person name="Yan W."/>
            <person name="Fan B."/>
            <person name="Jiang Y."/>
            <person name="Adhikari A."/>
            <person name="Zheng C.-J."/>
            <person name="Schuster L."/>
            <person name="Cowan T.M."/>
            <person name="Smanski M.J."/>
            <person name="Chevrette M.G."/>
            <person name="De Carvalho L.P.S."/>
            <person name="Shen B."/>
        </authorList>
    </citation>
    <scope>NUCLEOTIDE SEQUENCE [LARGE SCALE GENOMIC DNA]</scope>
    <source>
        <strain evidence="5 6">NPDC050545</strain>
    </source>
</reference>
<feature type="domain" description="Thiamine pyrophosphate enzyme N-terminal TPP-binding" evidence="4">
    <location>
        <begin position="17"/>
        <end position="121"/>
    </location>
</feature>
<dbReference type="RefSeq" id="WP_397091515.1">
    <property type="nucleotide sequence ID" value="NZ_JBITGY010000019.1"/>
</dbReference>
<dbReference type="InterPro" id="IPR045229">
    <property type="entry name" value="TPP_enz"/>
</dbReference>
<dbReference type="NCBIfam" id="NF005760">
    <property type="entry name" value="PRK07586.1"/>
    <property type="match status" value="1"/>
</dbReference>
<gene>
    <name evidence="5" type="ORF">ACIBG2_48915</name>
</gene>
<evidence type="ECO:0000313" key="6">
    <source>
        <dbReference type="Proteomes" id="UP001612741"/>
    </source>
</evidence>
<accession>A0ABW7ZB76</accession>
<evidence type="ECO:0000256" key="2">
    <source>
        <dbReference type="ARBA" id="ARBA00023052"/>
    </source>
</evidence>
<dbReference type="PANTHER" id="PTHR18968:SF86">
    <property type="entry name" value="ACETOLACTATE SYNTHASE LARGE SUBUNIT ILVX-RELATED"/>
    <property type="match status" value="1"/>
</dbReference>
<comment type="similarity">
    <text evidence="1">Belongs to the TPP enzyme family.</text>
</comment>
<proteinExistence type="inferred from homology"/>
<protein>
    <submittedName>
        <fullName evidence="5">Acetolactate synthase large subunit</fullName>
    </submittedName>
</protein>
<dbReference type="Pfam" id="PF02775">
    <property type="entry name" value="TPP_enzyme_C"/>
    <property type="match status" value="1"/>
</dbReference>
<name>A0ABW7ZB76_9ACTN</name>